<accession>A0A8R1UI02</accession>
<reference evidence="1" key="2">
    <citation type="submission" date="2022-06" db="UniProtKB">
        <authorList>
            <consortium name="EnsemblMetazoa"/>
        </authorList>
    </citation>
    <scope>IDENTIFICATION</scope>
    <source>
        <strain evidence="1">PS312</strain>
    </source>
</reference>
<proteinExistence type="predicted"/>
<organism evidence="1 2">
    <name type="scientific">Pristionchus pacificus</name>
    <name type="common">Parasitic nematode worm</name>
    <dbReference type="NCBI Taxonomy" id="54126"/>
    <lineage>
        <taxon>Eukaryota</taxon>
        <taxon>Metazoa</taxon>
        <taxon>Ecdysozoa</taxon>
        <taxon>Nematoda</taxon>
        <taxon>Chromadorea</taxon>
        <taxon>Rhabditida</taxon>
        <taxon>Rhabditina</taxon>
        <taxon>Diplogasteromorpha</taxon>
        <taxon>Diplogasteroidea</taxon>
        <taxon>Neodiplogasteridae</taxon>
        <taxon>Pristionchus</taxon>
    </lineage>
</organism>
<evidence type="ECO:0000313" key="2">
    <source>
        <dbReference type="Proteomes" id="UP000005239"/>
    </source>
</evidence>
<name>A0A2A6B2F2_PRIPA</name>
<reference evidence="2" key="1">
    <citation type="journal article" date="2008" name="Nat. Genet.">
        <title>The Pristionchus pacificus genome provides a unique perspective on nematode lifestyle and parasitism.</title>
        <authorList>
            <person name="Dieterich C."/>
            <person name="Clifton S.W."/>
            <person name="Schuster L.N."/>
            <person name="Chinwalla A."/>
            <person name="Delehaunty K."/>
            <person name="Dinkelacker I."/>
            <person name="Fulton L."/>
            <person name="Fulton R."/>
            <person name="Godfrey J."/>
            <person name="Minx P."/>
            <person name="Mitreva M."/>
            <person name="Roeseler W."/>
            <person name="Tian H."/>
            <person name="Witte H."/>
            <person name="Yang S.P."/>
            <person name="Wilson R.K."/>
            <person name="Sommer R.J."/>
        </authorList>
    </citation>
    <scope>NUCLEOTIDE SEQUENCE [LARGE SCALE GENOMIC DNA]</scope>
    <source>
        <strain evidence="2">PS312</strain>
    </source>
</reference>
<dbReference type="Proteomes" id="UP000005239">
    <property type="component" value="Unassembled WGS sequence"/>
</dbReference>
<dbReference type="EnsemblMetazoa" id="PPA30772.1">
    <property type="protein sequence ID" value="PPA30772.1"/>
    <property type="gene ID" value="WBGene00203638"/>
</dbReference>
<protein>
    <submittedName>
        <fullName evidence="1">Uncharacterized protein</fullName>
    </submittedName>
</protein>
<sequence>MMNTMQPMNAMQMAAGSAAALVNGTGSTVSTGTTPSSLCSTPNINLLSQSGANPMMQFMQQGYPTGLHQVFKVDSHE</sequence>
<evidence type="ECO:0000313" key="1">
    <source>
        <dbReference type="EnsemblMetazoa" id="PPA30772.1"/>
    </source>
</evidence>
<dbReference type="AlphaFoldDB" id="A0A2A6B2F2"/>
<accession>A0A2A6B2F2</accession>
<keyword evidence="2" id="KW-1185">Reference proteome</keyword>
<gene>
    <name evidence="1" type="primary">WBGene00203638</name>
</gene>